<sequence>MKNNWKRWLIFPALLPFFSWMEAKTLEENQIQQSLDTIEYRVFVAVDKAGVEHWGGKEAYQAKLNAFFDQVNDFWNKAGNGRFNYYFRYIPDLQVIYDCSSRQLEKIYQKSAGFPNHDVLLIIDSILDFDDEESAKGWYCGGGADDLNMVICRSRSKTEHEDLFGIDYFHRGVAHEFGHYRGVTDLYADRIRAKNNPVNHIEYEPDSCVMNSHYKTYKWSSYAVHIINHTAKSKRPRRDFDGFFKQMFPENIQVSVKVKGKKQKGVKLNLYGSRAKFNDLIATPYRTYETDKKGEYLITGVPNLYDSPAPPLHTDELPYNRWFTFLLEAEYKGEKKYVWLPEYEVQQTFFENKDTYQVTIDF</sequence>
<feature type="chain" id="PRO_5044548596" evidence="1">
    <location>
        <begin position="24"/>
        <end position="362"/>
    </location>
</feature>
<dbReference type="EMBL" id="VWKB01000002">
    <property type="protein sequence ID" value="KAA4104159.1"/>
    <property type="molecule type" value="Genomic_DNA"/>
</dbReference>
<evidence type="ECO:0000313" key="3">
    <source>
        <dbReference type="EMBL" id="KAB1327316.1"/>
    </source>
</evidence>
<protein>
    <submittedName>
        <fullName evidence="2">Uncharacterized protein</fullName>
    </submittedName>
</protein>
<dbReference type="Proteomes" id="UP000375690">
    <property type="component" value="Unassembled WGS sequence"/>
</dbReference>
<evidence type="ECO:0000313" key="2">
    <source>
        <dbReference type="EMBL" id="KAA4104159.1"/>
    </source>
</evidence>
<gene>
    <name evidence="6" type="ORF">DW206_06925</name>
    <name evidence="3" type="ORF">F3B53_10040</name>
    <name evidence="2" type="ORF">F3D66_02210</name>
    <name evidence="4" type="ORF">PO240_16825</name>
    <name evidence="5" type="ORF">PO382_06145</name>
</gene>
<reference evidence="6 7" key="1">
    <citation type="submission" date="2018-08" db="EMBL/GenBank/DDBJ databases">
        <title>A genome reference for cultivated species of the human gut microbiota.</title>
        <authorList>
            <person name="Zou Y."/>
            <person name="Xue W."/>
            <person name="Luo G."/>
        </authorList>
    </citation>
    <scope>NUCLEOTIDE SEQUENCE [LARGE SCALE GENOMIC DNA]</scope>
    <source>
        <strain evidence="6 7">AM17-48</strain>
    </source>
</reference>
<accession>A0A139KTL5</accession>
<evidence type="ECO:0000313" key="6">
    <source>
        <dbReference type="EMBL" id="RHH49737.1"/>
    </source>
</evidence>
<dbReference type="EMBL" id="JAQNZF010000006">
    <property type="protein sequence ID" value="MDC2741802.1"/>
    <property type="molecule type" value="Genomic_DNA"/>
</dbReference>
<evidence type="ECO:0000313" key="8">
    <source>
        <dbReference type="Proteomes" id="UP000375690"/>
    </source>
</evidence>
<dbReference type="EMBL" id="VWFC01000009">
    <property type="protein sequence ID" value="KAB1327316.1"/>
    <property type="molecule type" value="Genomic_DNA"/>
</dbReference>
<comment type="caution">
    <text evidence="2">The sequence shown here is derived from an EMBL/GenBank/DDBJ whole genome shotgun (WGS) entry which is preliminary data.</text>
</comment>
<proteinExistence type="predicted"/>
<organism evidence="2 9">
    <name type="scientific">Bacteroides ovatus</name>
    <dbReference type="NCBI Taxonomy" id="28116"/>
    <lineage>
        <taxon>Bacteria</taxon>
        <taxon>Pseudomonadati</taxon>
        <taxon>Bacteroidota</taxon>
        <taxon>Bacteroidia</taxon>
        <taxon>Bacteroidales</taxon>
        <taxon>Bacteroidaceae</taxon>
        <taxon>Bacteroides</taxon>
    </lineage>
</organism>
<dbReference type="EMBL" id="JAQNWR010000012">
    <property type="protein sequence ID" value="MDC2409539.1"/>
    <property type="molecule type" value="Genomic_DNA"/>
</dbReference>
<evidence type="ECO:0000256" key="1">
    <source>
        <dbReference type="SAM" id="SignalP"/>
    </source>
</evidence>
<dbReference type="RefSeq" id="WP_004323103.1">
    <property type="nucleotide sequence ID" value="NZ_BAABYJ010000001.1"/>
</dbReference>
<keyword evidence="1" id="KW-0732">Signal</keyword>
<dbReference type="Proteomes" id="UP000473905">
    <property type="component" value="Unassembled WGS sequence"/>
</dbReference>
<dbReference type="Proteomes" id="UP001214017">
    <property type="component" value="Unassembled WGS sequence"/>
</dbReference>
<feature type="signal peptide" evidence="1">
    <location>
        <begin position="1"/>
        <end position="23"/>
    </location>
</feature>
<evidence type="ECO:0000313" key="4">
    <source>
        <dbReference type="EMBL" id="MDC2409539.1"/>
    </source>
</evidence>
<dbReference type="EMBL" id="QRJR01000004">
    <property type="protein sequence ID" value="RHH49737.1"/>
    <property type="molecule type" value="Genomic_DNA"/>
</dbReference>
<dbReference type="AlphaFoldDB" id="A0A139KTL5"/>
<dbReference type="Proteomes" id="UP000283329">
    <property type="component" value="Unassembled WGS sequence"/>
</dbReference>
<reference evidence="4" key="3">
    <citation type="submission" date="2022-10" db="EMBL/GenBank/DDBJ databases">
        <title>Human gut microbiome strain richness.</title>
        <authorList>
            <person name="Chen-Liaw A."/>
        </authorList>
    </citation>
    <scope>NUCLEOTIDE SEQUENCE</scope>
    <source>
        <strain evidence="5">BSD2780120875st1_E1_BSD2780120875_150330</strain>
        <strain evidence="4">F7_m1001271B151109d0_201107</strain>
    </source>
</reference>
<keyword evidence="9" id="KW-1185">Reference proteome</keyword>
<reference evidence="8 9" key="2">
    <citation type="journal article" date="2019" name="Nat. Med.">
        <title>A library of human gut bacterial isolates paired with longitudinal multiomics data enables mechanistic microbiome research.</title>
        <authorList>
            <person name="Poyet M."/>
            <person name="Groussin M."/>
            <person name="Gibbons S.M."/>
            <person name="Avila-Pacheco J."/>
            <person name="Jiang X."/>
            <person name="Kearney S.M."/>
            <person name="Perrotta A.R."/>
            <person name="Berdy B."/>
            <person name="Zhao S."/>
            <person name="Lieberman T.D."/>
            <person name="Swanson P.K."/>
            <person name="Smith M."/>
            <person name="Roesemann S."/>
            <person name="Alexander J.E."/>
            <person name="Rich S.A."/>
            <person name="Livny J."/>
            <person name="Vlamakis H."/>
            <person name="Clish C."/>
            <person name="Bullock K."/>
            <person name="Deik A."/>
            <person name="Scott J."/>
            <person name="Pierce K.A."/>
            <person name="Xavier R.J."/>
            <person name="Alm E.J."/>
        </authorList>
    </citation>
    <scope>NUCLEOTIDE SEQUENCE [LARGE SCALE GENOMIC DNA]</scope>
    <source>
        <strain evidence="2 9">BIOML-A134</strain>
        <strain evidence="3 8">BIOML-A2</strain>
    </source>
</reference>
<dbReference type="Proteomes" id="UP001219389">
    <property type="component" value="Unassembled WGS sequence"/>
</dbReference>
<name>A0A139KTL5_BACOV</name>
<evidence type="ECO:0000313" key="7">
    <source>
        <dbReference type="Proteomes" id="UP000283329"/>
    </source>
</evidence>
<evidence type="ECO:0000313" key="5">
    <source>
        <dbReference type="EMBL" id="MDC2741802.1"/>
    </source>
</evidence>
<evidence type="ECO:0000313" key="9">
    <source>
        <dbReference type="Proteomes" id="UP000473905"/>
    </source>
</evidence>